<dbReference type="EMBL" id="FOLS01000020">
    <property type="protein sequence ID" value="SFD24668.1"/>
    <property type="molecule type" value="Genomic_DNA"/>
</dbReference>
<dbReference type="KEGG" id="pcq:PcP3B5_08290"/>
<protein>
    <submittedName>
        <fullName evidence="1">Uncharacterized protein</fullName>
    </submittedName>
</protein>
<accession>A0AAQ1KGW8</accession>
<evidence type="ECO:0000313" key="2">
    <source>
        <dbReference type="Proteomes" id="UP000183385"/>
    </source>
</evidence>
<gene>
    <name evidence="1" type="ORF">SAMN05216577_120125</name>
</gene>
<proteinExistence type="predicted"/>
<organism evidence="1 2">
    <name type="scientific">Pseudomonas citronellolis</name>
    <dbReference type="NCBI Taxonomy" id="53408"/>
    <lineage>
        <taxon>Bacteria</taxon>
        <taxon>Pseudomonadati</taxon>
        <taxon>Pseudomonadota</taxon>
        <taxon>Gammaproteobacteria</taxon>
        <taxon>Pseudomonadales</taxon>
        <taxon>Pseudomonadaceae</taxon>
        <taxon>Pseudomonas</taxon>
    </lineage>
</organism>
<comment type="caution">
    <text evidence="1">The sequence shown here is derived from an EMBL/GenBank/DDBJ whole genome shotgun (WGS) entry which is preliminary data.</text>
</comment>
<name>A0AAQ1KGW8_9PSED</name>
<keyword evidence="2" id="KW-1185">Reference proteome</keyword>
<sequence length="33" mass="4023">MTAYTTYRYYRTSDWRFSSRTAATPELLSRTLR</sequence>
<evidence type="ECO:0000313" key="1">
    <source>
        <dbReference type="EMBL" id="SFD24668.1"/>
    </source>
</evidence>
<dbReference type="Proteomes" id="UP000183385">
    <property type="component" value="Unassembled WGS sequence"/>
</dbReference>
<dbReference type="AlphaFoldDB" id="A0AAQ1KGW8"/>
<reference evidence="1 2" key="1">
    <citation type="submission" date="2016-10" db="EMBL/GenBank/DDBJ databases">
        <authorList>
            <person name="Varghese N."/>
            <person name="Submissions S."/>
        </authorList>
    </citation>
    <scope>NUCLEOTIDE SEQUENCE [LARGE SCALE GENOMIC DNA]</scope>
    <source>
        <strain evidence="1 2">LMG 18378</strain>
    </source>
</reference>